<gene>
    <name evidence="1" type="ORF">BVG16_04810</name>
</gene>
<dbReference type="RefSeq" id="WP_078497419.1">
    <property type="nucleotide sequence ID" value="NZ_MSZX01000002.1"/>
</dbReference>
<dbReference type="AlphaFoldDB" id="A0A1T2XJP0"/>
<proteinExistence type="predicted"/>
<organism evidence="1 2">
    <name type="scientific">Paenibacillus selenitireducens</name>
    <dbReference type="NCBI Taxonomy" id="1324314"/>
    <lineage>
        <taxon>Bacteria</taxon>
        <taxon>Bacillati</taxon>
        <taxon>Bacillota</taxon>
        <taxon>Bacilli</taxon>
        <taxon>Bacillales</taxon>
        <taxon>Paenibacillaceae</taxon>
        <taxon>Paenibacillus</taxon>
    </lineage>
</organism>
<sequence>MTTKVEIDFRLNAGEGQGFYENLNFPGLNALVLVRNQGCSNVLLVITRYDAPTVNFEVLANTEFAVELSNIQTIGILNNGGKPAKGDITLIPNFSQSNL</sequence>
<evidence type="ECO:0000313" key="1">
    <source>
        <dbReference type="EMBL" id="OPA80074.1"/>
    </source>
</evidence>
<dbReference type="OrthoDB" id="2622754at2"/>
<dbReference type="EMBL" id="MSZX01000002">
    <property type="protein sequence ID" value="OPA80074.1"/>
    <property type="molecule type" value="Genomic_DNA"/>
</dbReference>
<dbReference type="STRING" id="1324314.BVG16_04810"/>
<accession>A0A1T2XJP0</accession>
<reference evidence="1 2" key="1">
    <citation type="submission" date="2017-01" db="EMBL/GenBank/DDBJ databases">
        <title>Genome analysis of Paenibacillus selenitrireducens ES3-24.</title>
        <authorList>
            <person name="Xu D."/>
            <person name="Yao R."/>
            <person name="Zheng S."/>
        </authorList>
    </citation>
    <scope>NUCLEOTIDE SEQUENCE [LARGE SCALE GENOMIC DNA]</scope>
    <source>
        <strain evidence="1 2">ES3-24</strain>
    </source>
</reference>
<evidence type="ECO:0000313" key="2">
    <source>
        <dbReference type="Proteomes" id="UP000190188"/>
    </source>
</evidence>
<keyword evidence="2" id="KW-1185">Reference proteome</keyword>
<name>A0A1T2XJP0_9BACL</name>
<dbReference type="Proteomes" id="UP000190188">
    <property type="component" value="Unassembled WGS sequence"/>
</dbReference>
<comment type="caution">
    <text evidence="1">The sequence shown here is derived from an EMBL/GenBank/DDBJ whole genome shotgun (WGS) entry which is preliminary data.</text>
</comment>
<protein>
    <submittedName>
        <fullName evidence="1">Uncharacterized protein</fullName>
    </submittedName>
</protein>